<dbReference type="NCBIfam" id="TIGR02645">
    <property type="entry name" value="ARCH_P_rylase"/>
    <property type="match status" value="1"/>
</dbReference>
<dbReference type="Gene3D" id="1.20.970.50">
    <property type="match status" value="1"/>
</dbReference>
<dbReference type="GO" id="GO:0006213">
    <property type="term" value="P:pyrimidine nucleoside metabolic process"/>
    <property type="evidence" value="ECO:0007669"/>
    <property type="project" value="InterPro"/>
</dbReference>
<dbReference type="SUPFAM" id="SSF47648">
    <property type="entry name" value="Nucleoside phosphorylase/phosphoribosyltransferase N-terminal domain"/>
    <property type="match status" value="1"/>
</dbReference>
<dbReference type="PANTHER" id="PTHR10515">
    <property type="entry name" value="THYMIDINE PHOSPHORYLASE"/>
    <property type="match status" value="1"/>
</dbReference>
<comment type="similarity">
    <text evidence="4">Belongs to the thymidine/pyrimidine-nucleoside phosphorylase family. Type 2 subfamily.</text>
</comment>
<evidence type="ECO:0000313" key="7">
    <source>
        <dbReference type="Proteomes" id="UP000530564"/>
    </source>
</evidence>
<gene>
    <name evidence="6" type="ORF">GGQ61_003666</name>
</gene>
<dbReference type="Proteomes" id="UP000530564">
    <property type="component" value="Unassembled WGS sequence"/>
</dbReference>
<dbReference type="AlphaFoldDB" id="A0A840A3G6"/>
<evidence type="ECO:0000313" key="6">
    <source>
        <dbReference type="EMBL" id="MBB3892928.1"/>
    </source>
</evidence>
<protein>
    <recommendedName>
        <fullName evidence="4">Putative thymidine phosphorylase</fullName>
        <ecNumber evidence="4">2.4.2.4</ecNumber>
    </recommendedName>
    <alternativeName>
        <fullName evidence="4">TdRPase</fullName>
    </alternativeName>
</protein>
<dbReference type="Gene3D" id="3.40.1030.10">
    <property type="entry name" value="Nucleoside phosphorylase/phosphoribosyltransferase catalytic domain"/>
    <property type="match status" value="1"/>
</dbReference>
<dbReference type="GO" id="GO:0006206">
    <property type="term" value="P:pyrimidine nucleobase metabolic process"/>
    <property type="evidence" value="ECO:0007669"/>
    <property type="project" value="InterPro"/>
</dbReference>
<comment type="catalytic activity">
    <reaction evidence="3 4">
        <text>thymidine + phosphate = 2-deoxy-alpha-D-ribose 1-phosphate + thymine</text>
        <dbReference type="Rhea" id="RHEA:16037"/>
        <dbReference type="ChEBI" id="CHEBI:17748"/>
        <dbReference type="ChEBI" id="CHEBI:17821"/>
        <dbReference type="ChEBI" id="CHEBI:43474"/>
        <dbReference type="ChEBI" id="CHEBI:57259"/>
        <dbReference type="EC" id="2.4.2.4"/>
    </reaction>
</comment>
<reference evidence="6 7" key="1">
    <citation type="submission" date="2020-08" db="EMBL/GenBank/DDBJ databases">
        <title>Genomic Encyclopedia of Type Strains, Phase IV (KMG-IV): sequencing the most valuable type-strain genomes for metagenomic binning, comparative biology and taxonomic classification.</title>
        <authorList>
            <person name="Goeker M."/>
        </authorList>
    </citation>
    <scope>NUCLEOTIDE SEQUENCE [LARGE SCALE GENOMIC DNA]</scope>
    <source>
        <strain evidence="6 7">DSM 21793</strain>
    </source>
</reference>
<dbReference type="EMBL" id="JACIDK010000006">
    <property type="protein sequence ID" value="MBB3892928.1"/>
    <property type="molecule type" value="Genomic_DNA"/>
</dbReference>
<dbReference type="InterPro" id="IPR013102">
    <property type="entry name" value="PYNP_C"/>
</dbReference>
<dbReference type="HAMAP" id="MF_00703">
    <property type="entry name" value="Thymid_phosp_2"/>
    <property type="match status" value="1"/>
</dbReference>
<dbReference type="InterPro" id="IPR000312">
    <property type="entry name" value="Glycosyl_Trfase_fam3"/>
</dbReference>
<dbReference type="PANTHER" id="PTHR10515:SF0">
    <property type="entry name" value="THYMIDINE PHOSPHORYLASE"/>
    <property type="match status" value="1"/>
</dbReference>
<sequence length="510" mass="53091">MSPSLEPADAIPQAPPLKVRRLGLVTQHEAIVVMRTDCHVCRAEGLTARAQVTLSANGREAYATLYQVDADWLGHDEAGLSESLWSLLGVEEGAAVTVRHAPALESLSSIRRRIYGQRLSAEAFQEIVTDVVAGRYTDIHLAAFLTASSALPLDHDETVALTRAMVDAGERLTWPGGIVVDKHSVGGLPGNRTTPIVVAIVTAFGLTMPKTSSRAITSPAGTADTMETLAPVDLDLPAIRRVVEREGGCIVWGGAVKLSPADDVFIRVERVLDVDTEGQLVASVLSKKIAAGSTHVVLDIPVGPTAKVRSEAAGLRLAETLGRVAKAFGLTTQSLISDGSQPVGRGIGPALEALDVLAVLQGAADAPRDLRAHACVLAGAALEFGGLAKPGEGAALAAQALDDGRAWTKFQAICEAQGGLRTPPSAAQTQPLGAQRGGRVVHINNRKVARLAKLAGAPEAKAAGVAMTVRLGDEVAAGQPLMIVHAQSPGELAYALDYAARNADLVEIEP</sequence>
<keyword evidence="1 4" id="KW-0328">Glycosyltransferase</keyword>
<feature type="domain" description="Pyrimidine nucleoside phosphorylase C-terminal" evidence="5">
    <location>
        <begin position="439"/>
        <end position="506"/>
    </location>
</feature>
<dbReference type="SUPFAM" id="SSF52418">
    <property type="entry name" value="Nucleoside phosphorylase/phosphoribosyltransferase catalytic domain"/>
    <property type="match status" value="1"/>
</dbReference>
<dbReference type="InterPro" id="IPR013466">
    <property type="entry name" value="Thymidine/AMP_Pase"/>
</dbReference>
<dbReference type="Pfam" id="PF02885">
    <property type="entry name" value="Glycos_trans_3N"/>
    <property type="match status" value="1"/>
</dbReference>
<dbReference type="SUPFAM" id="SSF54680">
    <property type="entry name" value="Pyrimidine nucleoside phosphorylase C-terminal domain"/>
    <property type="match status" value="1"/>
</dbReference>
<dbReference type="InterPro" id="IPR036320">
    <property type="entry name" value="Glycosyl_Trfase_fam3_N_dom_sf"/>
</dbReference>
<evidence type="ECO:0000256" key="1">
    <source>
        <dbReference type="ARBA" id="ARBA00022676"/>
    </source>
</evidence>
<dbReference type="InterPro" id="IPR017872">
    <property type="entry name" value="Pyrmidine_PPase_CS"/>
</dbReference>
<dbReference type="GO" id="GO:0004645">
    <property type="term" value="F:1,4-alpha-oligoglucan phosphorylase activity"/>
    <property type="evidence" value="ECO:0007669"/>
    <property type="project" value="InterPro"/>
</dbReference>
<dbReference type="RefSeq" id="WP_343056188.1">
    <property type="nucleotide sequence ID" value="NZ_JACIDK010000006.1"/>
</dbReference>
<dbReference type="Pfam" id="PF07831">
    <property type="entry name" value="PYNP_C"/>
    <property type="match status" value="1"/>
</dbReference>
<evidence type="ECO:0000256" key="2">
    <source>
        <dbReference type="ARBA" id="ARBA00022679"/>
    </source>
</evidence>
<keyword evidence="7" id="KW-1185">Reference proteome</keyword>
<dbReference type="Pfam" id="PF00591">
    <property type="entry name" value="Glycos_transf_3"/>
    <property type="match status" value="1"/>
</dbReference>
<proteinExistence type="inferred from homology"/>
<name>A0A840A3G6_9CAUL</name>
<dbReference type="SMART" id="SM00941">
    <property type="entry name" value="PYNP_C"/>
    <property type="match status" value="1"/>
</dbReference>
<evidence type="ECO:0000259" key="5">
    <source>
        <dbReference type="SMART" id="SM00941"/>
    </source>
</evidence>
<organism evidence="6 7">
    <name type="scientific">Phenylobacterium haematophilum</name>
    <dbReference type="NCBI Taxonomy" id="98513"/>
    <lineage>
        <taxon>Bacteria</taxon>
        <taxon>Pseudomonadati</taxon>
        <taxon>Pseudomonadota</taxon>
        <taxon>Alphaproteobacteria</taxon>
        <taxon>Caulobacterales</taxon>
        <taxon>Caulobacteraceae</taxon>
        <taxon>Phenylobacterium</taxon>
    </lineage>
</organism>
<dbReference type="GO" id="GO:0009032">
    <property type="term" value="F:thymidine phosphorylase activity"/>
    <property type="evidence" value="ECO:0007669"/>
    <property type="project" value="UniProtKB-UniRule"/>
</dbReference>
<dbReference type="InterPro" id="IPR017459">
    <property type="entry name" value="Glycosyl_Trfase_fam3_N_dom"/>
</dbReference>
<dbReference type="InterPro" id="IPR028579">
    <property type="entry name" value="Thym_Pase_Put"/>
</dbReference>
<dbReference type="InterPro" id="IPR035902">
    <property type="entry name" value="Nuc_phospho_transferase"/>
</dbReference>
<dbReference type="InterPro" id="IPR036566">
    <property type="entry name" value="PYNP-like_C_sf"/>
</dbReference>
<dbReference type="InterPro" id="IPR000053">
    <property type="entry name" value="Thymidine/pyrmidine_PPase"/>
</dbReference>
<dbReference type="NCBIfam" id="NF003338">
    <property type="entry name" value="PRK04350.1"/>
    <property type="match status" value="1"/>
</dbReference>
<keyword evidence="2 4" id="KW-0808">Transferase</keyword>
<dbReference type="EC" id="2.4.2.4" evidence="4"/>
<dbReference type="Gene3D" id="3.90.1170.30">
    <property type="entry name" value="Pyrimidine nucleoside phosphorylase-like, C-terminal domain"/>
    <property type="match status" value="1"/>
</dbReference>
<evidence type="ECO:0000256" key="3">
    <source>
        <dbReference type="ARBA" id="ARBA00048550"/>
    </source>
</evidence>
<comment type="caution">
    <text evidence="6">The sequence shown here is derived from an EMBL/GenBank/DDBJ whole genome shotgun (WGS) entry which is preliminary data.</text>
</comment>
<dbReference type="PROSITE" id="PS00647">
    <property type="entry name" value="THYMID_PHOSPHORYLASE"/>
    <property type="match status" value="1"/>
</dbReference>
<evidence type="ECO:0000256" key="4">
    <source>
        <dbReference type="HAMAP-Rule" id="MF_00703"/>
    </source>
</evidence>
<accession>A0A840A3G6</accession>
<dbReference type="GO" id="GO:0005829">
    <property type="term" value="C:cytosol"/>
    <property type="evidence" value="ECO:0007669"/>
    <property type="project" value="TreeGrafter"/>
</dbReference>